<dbReference type="AlphaFoldDB" id="A0A069QGD1"/>
<name>A0A069QGD1_HOYLO</name>
<proteinExistence type="predicted"/>
<sequence length="68" mass="7846">MKKFNLKEAKMGAETCTKDGKPIRILAFDRDSRVFPIVALIDNKRVCCYTAEGKYYVDKTSDYDIMMV</sequence>
<organism evidence="1 2">
    <name type="scientific">Hoylesella loescheii DSM 19665 = JCM 12249 = ATCC 15930</name>
    <dbReference type="NCBI Taxonomy" id="1122985"/>
    <lineage>
        <taxon>Bacteria</taxon>
        <taxon>Pseudomonadati</taxon>
        <taxon>Bacteroidota</taxon>
        <taxon>Bacteroidia</taxon>
        <taxon>Bacteroidales</taxon>
        <taxon>Prevotellaceae</taxon>
        <taxon>Hoylesella</taxon>
    </lineage>
</organism>
<protein>
    <submittedName>
        <fullName evidence="1">Uncharacterized protein</fullName>
    </submittedName>
</protein>
<dbReference type="PATRIC" id="fig|1122985.7.peg.2306"/>
<dbReference type="RefSeq" id="WP_018967410.1">
    <property type="nucleotide sequence ID" value="NZ_KB899214.1"/>
</dbReference>
<gene>
    <name evidence="1" type="ORF">HMPREF1991_02225</name>
</gene>
<evidence type="ECO:0000313" key="2">
    <source>
        <dbReference type="Proteomes" id="UP000027442"/>
    </source>
</evidence>
<accession>A0A069QGD1</accession>
<dbReference type="HOGENOM" id="CLU_2790497_0_0_10"/>
<dbReference type="EMBL" id="JNGW01000096">
    <property type="protein sequence ID" value="KDR51712.1"/>
    <property type="molecule type" value="Genomic_DNA"/>
</dbReference>
<dbReference type="Proteomes" id="UP000027442">
    <property type="component" value="Unassembled WGS sequence"/>
</dbReference>
<reference evidence="1 2" key="1">
    <citation type="submission" date="2013-08" db="EMBL/GenBank/DDBJ databases">
        <authorList>
            <person name="Weinstock G."/>
            <person name="Sodergren E."/>
            <person name="Wylie T."/>
            <person name="Fulton L."/>
            <person name="Fulton R."/>
            <person name="Fronick C."/>
            <person name="O'Laughlin M."/>
            <person name="Godfrey J."/>
            <person name="Miner T."/>
            <person name="Herter B."/>
            <person name="Appelbaum E."/>
            <person name="Cordes M."/>
            <person name="Lek S."/>
            <person name="Wollam A."/>
            <person name="Pepin K.H."/>
            <person name="Palsikar V.B."/>
            <person name="Mitreva M."/>
            <person name="Wilson R.K."/>
        </authorList>
    </citation>
    <scope>NUCLEOTIDE SEQUENCE [LARGE SCALE GENOMIC DNA]</scope>
    <source>
        <strain evidence="1 2">ATCC 15930</strain>
    </source>
</reference>
<comment type="caution">
    <text evidence="1">The sequence shown here is derived from an EMBL/GenBank/DDBJ whole genome shotgun (WGS) entry which is preliminary data.</text>
</comment>
<keyword evidence="2" id="KW-1185">Reference proteome</keyword>
<evidence type="ECO:0000313" key="1">
    <source>
        <dbReference type="EMBL" id="KDR51712.1"/>
    </source>
</evidence>